<protein>
    <submittedName>
        <fullName evidence="1">Uncharacterized protein</fullName>
    </submittedName>
</protein>
<sequence>MPLISRQCRSPLNPHTRAILILSFLLSSLFFHFPLSTNYPIQCLSPFCFDPANPFSRMQFQQWQL</sequence>
<dbReference type="EMBL" id="CM004398">
    <property type="protein sequence ID" value="OAY34732.1"/>
    <property type="molecule type" value="Genomic_DNA"/>
</dbReference>
<organism evidence="1">
    <name type="scientific">Manihot esculenta</name>
    <name type="common">Cassava</name>
    <name type="synonym">Jatropha manihot</name>
    <dbReference type="NCBI Taxonomy" id="3983"/>
    <lineage>
        <taxon>Eukaryota</taxon>
        <taxon>Viridiplantae</taxon>
        <taxon>Streptophyta</taxon>
        <taxon>Embryophyta</taxon>
        <taxon>Tracheophyta</taxon>
        <taxon>Spermatophyta</taxon>
        <taxon>Magnoliopsida</taxon>
        <taxon>eudicotyledons</taxon>
        <taxon>Gunneridae</taxon>
        <taxon>Pentapetalae</taxon>
        <taxon>rosids</taxon>
        <taxon>fabids</taxon>
        <taxon>Malpighiales</taxon>
        <taxon>Euphorbiaceae</taxon>
        <taxon>Crotonoideae</taxon>
        <taxon>Manihoteae</taxon>
        <taxon>Manihot</taxon>
    </lineage>
</organism>
<proteinExistence type="predicted"/>
<gene>
    <name evidence="1" type="ORF">MANES_12G042500</name>
</gene>
<accession>A0A2C9UT87</accession>
<evidence type="ECO:0000313" key="1">
    <source>
        <dbReference type="EMBL" id="OAY34732.1"/>
    </source>
</evidence>
<dbReference type="AlphaFoldDB" id="A0A2C9UT87"/>
<name>A0A2C9UT87_MANES</name>
<reference evidence="1" key="1">
    <citation type="submission" date="2016-02" db="EMBL/GenBank/DDBJ databases">
        <title>WGS assembly of Manihot esculenta.</title>
        <authorList>
            <person name="Bredeson J.V."/>
            <person name="Prochnik S.E."/>
            <person name="Lyons J.B."/>
            <person name="Schmutz J."/>
            <person name="Grimwood J."/>
            <person name="Vrebalov J."/>
            <person name="Bart R.S."/>
            <person name="Amuge T."/>
            <person name="Ferguson M.E."/>
            <person name="Green R."/>
            <person name="Putnam N."/>
            <person name="Stites J."/>
            <person name="Rounsley S."/>
            <person name="Rokhsar D.S."/>
        </authorList>
    </citation>
    <scope>NUCLEOTIDE SEQUENCE [LARGE SCALE GENOMIC DNA]</scope>
    <source>
        <tissue evidence="1">Leaf</tissue>
    </source>
</reference>